<evidence type="ECO:0000256" key="3">
    <source>
        <dbReference type="ARBA" id="ARBA00023235"/>
    </source>
</evidence>
<sequence>MERKLKFQVCIFLCVISFGLKCAATVSAQSAGIYELKKGNFSAKFTNWGASLVSLILPDKTGKLADIVLGFQAVDEYKNNTPNFGAIVGRVANRIKGAQFSLNGIVYKIIANDGNNTLHGGEFGFAHVLWKVTNYQKCCDNPSITFSYLSPDGDQGFPGDLLAKVTYKIVGGTELRVIMSAKALKTETPVNLAQHTYWNLGGHDSGTILLNKVKILATHYTPVDSELIPTGKLKLVAGTPYDFLKSQTVGSRIKKLPTGYDINYALEAANELKIVAVVHDEKSGRVMQLRTNAVGMQFYTANSLKDVKGKGGFVYQPHSALCLETQGFPNAVNQPNFPSQIVVPAKPYKHVMVYKFSTVK</sequence>
<dbReference type="SUPFAM" id="SSF74650">
    <property type="entry name" value="Galactose mutarotase-like"/>
    <property type="match status" value="1"/>
</dbReference>
<evidence type="ECO:0000313" key="11">
    <source>
        <dbReference type="Proteomes" id="UP000594263"/>
    </source>
</evidence>
<feature type="active site" description="Proton donor" evidence="6">
    <location>
        <position position="195"/>
    </location>
</feature>
<evidence type="ECO:0000256" key="2">
    <source>
        <dbReference type="ARBA" id="ARBA00006206"/>
    </source>
</evidence>
<dbReference type="InterPro" id="IPR015443">
    <property type="entry name" value="Aldose_1-epimerase"/>
</dbReference>
<comment type="similarity">
    <text evidence="2 5">Belongs to the aldose epimerase family.</text>
</comment>
<keyword evidence="11" id="KW-1185">Reference proteome</keyword>
<accession>A0A7N0RE68</accession>
<evidence type="ECO:0000256" key="6">
    <source>
        <dbReference type="PIRSR" id="PIRSR005096-1"/>
    </source>
</evidence>
<dbReference type="EnsemblPlants" id="Kaladp0009s0053.1.v1.1">
    <property type="protein sequence ID" value="Kaladp0009s0053.1.v1.1"/>
    <property type="gene ID" value="Kaladp0009s0053.v1.1"/>
</dbReference>
<evidence type="ECO:0000256" key="8">
    <source>
        <dbReference type="PIRSR" id="PIRSR005096-3"/>
    </source>
</evidence>
<evidence type="ECO:0000256" key="9">
    <source>
        <dbReference type="SAM" id="SignalP"/>
    </source>
</evidence>
<comment type="pathway">
    <text evidence="1 5">Carbohydrate metabolism; hexose metabolism.</text>
</comment>
<evidence type="ECO:0000256" key="7">
    <source>
        <dbReference type="PIRSR" id="PIRSR005096-2"/>
    </source>
</evidence>
<dbReference type="PIRSF" id="PIRSF005096">
    <property type="entry name" value="GALM"/>
    <property type="match status" value="1"/>
</dbReference>
<dbReference type="EC" id="5.1.3.3" evidence="5"/>
<dbReference type="PANTHER" id="PTHR10091">
    <property type="entry name" value="ALDOSE-1-EPIMERASE"/>
    <property type="match status" value="1"/>
</dbReference>
<dbReference type="Proteomes" id="UP000594263">
    <property type="component" value="Unplaced"/>
</dbReference>
<dbReference type="CDD" id="cd09019">
    <property type="entry name" value="galactose_mutarotase_like"/>
    <property type="match status" value="1"/>
</dbReference>
<dbReference type="InterPro" id="IPR011013">
    <property type="entry name" value="Gal_mutarotase_sf_dom"/>
</dbReference>
<dbReference type="Gramene" id="Kaladp0009s0053.1.v1.1">
    <property type="protein sequence ID" value="Kaladp0009s0053.1.v1.1"/>
    <property type="gene ID" value="Kaladp0009s0053.v1.1"/>
</dbReference>
<dbReference type="GO" id="GO:0004034">
    <property type="term" value="F:aldose 1-epimerase activity"/>
    <property type="evidence" value="ECO:0007669"/>
    <property type="project" value="UniProtKB-EC"/>
</dbReference>
<feature type="active site" description="Proton acceptor" evidence="6">
    <location>
        <position position="324"/>
    </location>
</feature>
<dbReference type="Gene3D" id="2.70.98.10">
    <property type="match status" value="1"/>
</dbReference>
<dbReference type="GO" id="GO:0030246">
    <property type="term" value="F:carbohydrate binding"/>
    <property type="evidence" value="ECO:0007669"/>
    <property type="project" value="InterPro"/>
</dbReference>
<dbReference type="Pfam" id="PF01263">
    <property type="entry name" value="Aldose_epim"/>
    <property type="match status" value="1"/>
</dbReference>
<keyword evidence="4 5" id="KW-0119">Carbohydrate metabolism</keyword>
<dbReference type="PANTHER" id="PTHR10091:SF0">
    <property type="entry name" value="GALACTOSE MUTAROTASE"/>
    <property type="match status" value="1"/>
</dbReference>
<protein>
    <recommendedName>
        <fullName evidence="5">Aldose 1-epimerase</fullName>
        <ecNumber evidence="5">5.1.3.3</ecNumber>
    </recommendedName>
</protein>
<evidence type="ECO:0000256" key="4">
    <source>
        <dbReference type="ARBA" id="ARBA00023277"/>
    </source>
</evidence>
<organism evidence="10 11">
    <name type="scientific">Kalanchoe fedtschenkoi</name>
    <name type="common">Lavender scallops</name>
    <name type="synonym">South American air plant</name>
    <dbReference type="NCBI Taxonomy" id="63787"/>
    <lineage>
        <taxon>Eukaryota</taxon>
        <taxon>Viridiplantae</taxon>
        <taxon>Streptophyta</taxon>
        <taxon>Embryophyta</taxon>
        <taxon>Tracheophyta</taxon>
        <taxon>Spermatophyta</taxon>
        <taxon>Magnoliopsida</taxon>
        <taxon>eudicotyledons</taxon>
        <taxon>Gunneridae</taxon>
        <taxon>Pentapetalae</taxon>
        <taxon>Saxifragales</taxon>
        <taxon>Crassulaceae</taxon>
        <taxon>Kalanchoe</taxon>
    </lineage>
</organism>
<keyword evidence="9" id="KW-0732">Signal</keyword>
<feature type="binding site" evidence="8">
    <location>
        <begin position="93"/>
        <end position="94"/>
    </location>
    <ligand>
        <name>beta-D-galactose</name>
        <dbReference type="ChEBI" id="CHEBI:27667"/>
    </ligand>
</feature>
<dbReference type="GO" id="GO:0033499">
    <property type="term" value="P:galactose catabolic process via UDP-galactose, Leloir pathway"/>
    <property type="evidence" value="ECO:0007669"/>
    <property type="project" value="TreeGrafter"/>
</dbReference>
<evidence type="ECO:0000313" key="10">
    <source>
        <dbReference type="EnsemblPlants" id="Kaladp0009s0053.1.v1.1"/>
    </source>
</evidence>
<dbReference type="InterPro" id="IPR008183">
    <property type="entry name" value="Aldose_1/G6P_1-epimerase"/>
</dbReference>
<reference evidence="10" key="1">
    <citation type="submission" date="2021-01" db="UniProtKB">
        <authorList>
            <consortium name="EnsemblPlants"/>
        </authorList>
    </citation>
    <scope>IDENTIFICATION</scope>
</reference>
<feature type="chain" id="PRO_5029452321" description="Aldose 1-epimerase" evidence="9">
    <location>
        <begin position="29"/>
        <end position="360"/>
    </location>
</feature>
<dbReference type="GO" id="GO:0006006">
    <property type="term" value="P:glucose metabolic process"/>
    <property type="evidence" value="ECO:0007669"/>
    <property type="project" value="TreeGrafter"/>
</dbReference>
<dbReference type="InterPro" id="IPR014718">
    <property type="entry name" value="GH-type_carb-bd"/>
</dbReference>
<dbReference type="UniPathway" id="UPA00242"/>
<dbReference type="NCBIfam" id="NF008277">
    <property type="entry name" value="PRK11055.1"/>
    <property type="match status" value="1"/>
</dbReference>
<comment type="catalytic activity">
    <reaction evidence="5">
        <text>alpha-D-glucose = beta-D-glucose</text>
        <dbReference type="Rhea" id="RHEA:10264"/>
        <dbReference type="ChEBI" id="CHEBI:15903"/>
        <dbReference type="ChEBI" id="CHEBI:17925"/>
        <dbReference type="EC" id="5.1.3.3"/>
    </reaction>
</comment>
<keyword evidence="3 5" id="KW-0413">Isomerase</keyword>
<dbReference type="AlphaFoldDB" id="A0A7N0RE68"/>
<evidence type="ECO:0000256" key="1">
    <source>
        <dbReference type="ARBA" id="ARBA00005028"/>
    </source>
</evidence>
<evidence type="ECO:0000256" key="5">
    <source>
        <dbReference type="PIRNR" id="PIRNR005096"/>
    </source>
</evidence>
<name>A0A7N0RE68_KALFE</name>
<dbReference type="InterPro" id="IPR047215">
    <property type="entry name" value="Galactose_mutarotase-like"/>
</dbReference>
<proteinExistence type="inferred from homology"/>
<dbReference type="OMA" id="HWESSWE"/>
<feature type="binding site" evidence="7">
    <location>
        <position position="261"/>
    </location>
    <ligand>
        <name>beta-D-galactose</name>
        <dbReference type="ChEBI" id="CHEBI:27667"/>
    </ligand>
</feature>
<feature type="binding site" evidence="8">
    <location>
        <begin position="195"/>
        <end position="197"/>
    </location>
    <ligand>
        <name>beta-D-galactose</name>
        <dbReference type="ChEBI" id="CHEBI:27667"/>
    </ligand>
</feature>
<feature type="signal peptide" evidence="9">
    <location>
        <begin position="1"/>
        <end position="28"/>
    </location>
</feature>